<protein>
    <recommendedName>
        <fullName evidence="3">Proteasome subunit beta</fullName>
    </recommendedName>
</protein>
<evidence type="ECO:0000313" key="1">
    <source>
        <dbReference type="EMBL" id="MDW5592718.1"/>
    </source>
</evidence>
<dbReference type="Proteomes" id="UP001284601">
    <property type="component" value="Unassembled WGS sequence"/>
</dbReference>
<comment type="caution">
    <text evidence="1">The sequence shown here is derived from an EMBL/GenBank/DDBJ whole genome shotgun (WGS) entry which is preliminary data.</text>
</comment>
<gene>
    <name evidence="1" type="ORF">R7226_00115</name>
</gene>
<dbReference type="SUPFAM" id="SSF56235">
    <property type="entry name" value="N-terminal nucleophile aminohydrolases (Ntn hydrolases)"/>
    <property type="match status" value="1"/>
</dbReference>
<sequence>MTILLGLRSGEGVVLAADSQRTEGAFRQRMQKLFVTRHGIGWGCAGNVAIQQDLAELLEGIERNRSPAVVKQEIVAAMRESTRRATSAIETPSRVALGAVGLFAWYGAFDGASRLLRVSSEGHAEFAQTFTAGGGPTRLALFGLGRFEHVGFAELSLDAGKVVVATVTDDVIAASAHGVAAPIQLVTVTEREQFLLQDVDVEEVESAVDAFRAHQRQFLSELTPAFAPPVIGAAASAAAAPTSPC</sequence>
<organism evidence="1 2">
    <name type="scientific">Conexibacter stalactiti</name>
    <dbReference type="NCBI Taxonomy" id="1940611"/>
    <lineage>
        <taxon>Bacteria</taxon>
        <taxon>Bacillati</taxon>
        <taxon>Actinomycetota</taxon>
        <taxon>Thermoleophilia</taxon>
        <taxon>Solirubrobacterales</taxon>
        <taxon>Conexibacteraceae</taxon>
        <taxon>Conexibacter</taxon>
    </lineage>
</organism>
<dbReference type="InterPro" id="IPR001353">
    <property type="entry name" value="Proteasome_sua/b"/>
</dbReference>
<reference evidence="2" key="1">
    <citation type="submission" date="2023-07" db="EMBL/GenBank/DDBJ databases">
        <title>Conexibacter stalactiti sp. nov., isolated from stalactites in a lava cave and emended description of the genus Conexibacter.</title>
        <authorList>
            <person name="Lee S.D."/>
        </authorList>
    </citation>
    <scope>NUCLEOTIDE SEQUENCE [LARGE SCALE GENOMIC DNA]</scope>
    <source>
        <strain evidence="2">KCTC 39840</strain>
    </source>
</reference>
<proteinExistence type="predicted"/>
<dbReference type="Gene3D" id="3.60.20.10">
    <property type="entry name" value="Glutamine Phosphoribosylpyrophosphate, subunit 1, domain 1"/>
    <property type="match status" value="1"/>
</dbReference>
<dbReference type="CDD" id="cd01901">
    <property type="entry name" value="Ntn_hydrolase"/>
    <property type="match status" value="1"/>
</dbReference>
<reference evidence="1 2" key="2">
    <citation type="submission" date="2023-10" db="EMBL/GenBank/DDBJ databases">
        <authorList>
            <person name="Han X.F."/>
        </authorList>
    </citation>
    <scope>NUCLEOTIDE SEQUENCE [LARGE SCALE GENOMIC DNA]</scope>
    <source>
        <strain evidence="1 2">KCTC 39840</strain>
    </source>
</reference>
<evidence type="ECO:0000313" key="2">
    <source>
        <dbReference type="Proteomes" id="UP001284601"/>
    </source>
</evidence>
<name>A0ABU4HHD1_9ACTN</name>
<keyword evidence="2" id="KW-1185">Reference proteome</keyword>
<dbReference type="InterPro" id="IPR029055">
    <property type="entry name" value="Ntn_hydrolases_N"/>
</dbReference>
<dbReference type="RefSeq" id="WP_318594977.1">
    <property type="nucleotide sequence ID" value="NZ_JAWSTH010000001.1"/>
</dbReference>
<accession>A0ABU4HHD1</accession>
<evidence type="ECO:0008006" key="3">
    <source>
        <dbReference type="Google" id="ProtNLM"/>
    </source>
</evidence>
<dbReference type="EMBL" id="JAWSTH010000001">
    <property type="protein sequence ID" value="MDW5592718.1"/>
    <property type="molecule type" value="Genomic_DNA"/>
</dbReference>
<dbReference type="Pfam" id="PF00227">
    <property type="entry name" value="Proteasome"/>
    <property type="match status" value="1"/>
</dbReference>